<dbReference type="SUPFAM" id="SSF116726">
    <property type="entry name" value="TrkA C-terminal domain-like"/>
    <property type="match status" value="1"/>
</dbReference>
<reference evidence="3" key="1">
    <citation type="journal article" date="2020" name="mSystems">
        <title>Genome- and Community-Level Interaction Insights into Carbon Utilization and Element Cycling Functions of Hydrothermarchaeota in Hydrothermal Sediment.</title>
        <authorList>
            <person name="Zhou Z."/>
            <person name="Liu Y."/>
            <person name="Xu W."/>
            <person name="Pan J."/>
            <person name="Luo Z.H."/>
            <person name="Li M."/>
        </authorList>
    </citation>
    <scope>NUCLEOTIDE SEQUENCE [LARGE SCALE GENOMIC DNA]</scope>
    <source>
        <strain evidence="3">HyVt-28</strain>
    </source>
</reference>
<dbReference type="InterPro" id="IPR003148">
    <property type="entry name" value="RCK_N"/>
</dbReference>
<dbReference type="InterPro" id="IPR006037">
    <property type="entry name" value="RCK_C"/>
</dbReference>
<dbReference type="InterPro" id="IPR036291">
    <property type="entry name" value="NAD(P)-bd_dom_sf"/>
</dbReference>
<dbReference type="PROSITE" id="PS51202">
    <property type="entry name" value="RCK_C"/>
    <property type="match status" value="1"/>
</dbReference>
<feature type="domain" description="RCK C-terminal" evidence="2">
    <location>
        <begin position="133"/>
        <end position="228"/>
    </location>
</feature>
<dbReference type="AlphaFoldDB" id="A0A7V0Q893"/>
<dbReference type="EMBL" id="DRDR01000138">
    <property type="protein sequence ID" value="HDL60446.1"/>
    <property type="molecule type" value="Genomic_DNA"/>
</dbReference>
<dbReference type="SUPFAM" id="SSF51735">
    <property type="entry name" value="NAD(P)-binding Rossmann-fold domains"/>
    <property type="match status" value="1"/>
</dbReference>
<dbReference type="Gene3D" id="3.30.70.1450">
    <property type="entry name" value="Regulator of K+ conductance, C-terminal domain"/>
    <property type="match status" value="1"/>
</dbReference>
<proteinExistence type="predicted"/>
<dbReference type="GO" id="GO:0008324">
    <property type="term" value="F:monoatomic cation transmembrane transporter activity"/>
    <property type="evidence" value="ECO:0007669"/>
    <property type="project" value="InterPro"/>
</dbReference>
<dbReference type="Proteomes" id="UP000886381">
    <property type="component" value="Unassembled WGS sequence"/>
</dbReference>
<evidence type="ECO:0000259" key="2">
    <source>
        <dbReference type="PROSITE" id="PS51202"/>
    </source>
</evidence>
<accession>A0A7V0Q893</accession>
<organism evidence="3">
    <name type="scientific">candidate division WOR-3 bacterium</name>
    <dbReference type="NCBI Taxonomy" id="2052148"/>
    <lineage>
        <taxon>Bacteria</taxon>
        <taxon>Bacteria division WOR-3</taxon>
    </lineage>
</organism>
<dbReference type="InterPro" id="IPR036721">
    <property type="entry name" value="RCK_C_sf"/>
</dbReference>
<protein>
    <submittedName>
        <fullName evidence="3">TrkA family potassium uptake protein</fullName>
    </submittedName>
</protein>
<comment type="caution">
    <text evidence="3">The sequence shown here is derived from an EMBL/GenBank/DDBJ whole genome shotgun (WGS) entry which is preliminary data.</text>
</comment>
<dbReference type="InterPro" id="IPR050721">
    <property type="entry name" value="Trk_Ktr_HKT_K-transport"/>
</dbReference>
<dbReference type="GO" id="GO:0006813">
    <property type="term" value="P:potassium ion transport"/>
    <property type="evidence" value="ECO:0007669"/>
    <property type="project" value="InterPro"/>
</dbReference>
<sequence length="228" mass="24921">MQFLVIGLGRFGKAVALTLASKGHEVLAIDKDESRVTEVEDKVSQALVIDSTNEKAMKSLGISDFDYVIVCMSSNMEASILTTMIVKDSGAKKVVAKAGTEVHAKILKRIGVDKVVFPEAEMGQRVAESLSSPKIFDYIELSEDYSIVEIVTPDAFVGKTLAEIDLRKKYGLQVIAIRRKVPHLNEDTGQVGYDTKVVLAPGPDQELLKGDILVVLGETPKIEQFKKL</sequence>
<dbReference type="Gene3D" id="3.40.50.720">
    <property type="entry name" value="NAD(P)-binding Rossmann-like Domain"/>
    <property type="match status" value="1"/>
</dbReference>
<gene>
    <name evidence="3" type="ORF">ENH14_03215</name>
</gene>
<name>A0A7V0Q893_UNCW3</name>
<dbReference type="PANTHER" id="PTHR43833:SF7">
    <property type="entry name" value="KTR SYSTEM POTASSIUM UPTAKE PROTEIN C"/>
    <property type="match status" value="1"/>
</dbReference>
<dbReference type="PROSITE" id="PS51201">
    <property type="entry name" value="RCK_N"/>
    <property type="match status" value="1"/>
</dbReference>
<dbReference type="PANTHER" id="PTHR43833">
    <property type="entry name" value="POTASSIUM CHANNEL PROTEIN 2-RELATED-RELATED"/>
    <property type="match status" value="1"/>
</dbReference>
<evidence type="ECO:0000313" key="3">
    <source>
        <dbReference type="EMBL" id="HDL60446.1"/>
    </source>
</evidence>
<feature type="domain" description="RCK N-terminal" evidence="1">
    <location>
        <begin position="1"/>
        <end position="116"/>
    </location>
</feature>
<evidence type="ECO:0000259" key="1">
    <source>
        <dbReference type="PROSITE" id="PS51201"/>
    </source>
</evidence>
<dbReference type="Pfam" id="PF02254">
    <property type="entry name" value="TrkA_N"/>
    <property type="match status" value="1"/>
</dbReference>
<dbReference type="Pfam" id="PF02080">
    <property type="entry name" value="TrkA_C"/>
    <property type="match status" value="1"/>
</dbReference>